<dbReference type="AlphaFoldDB" id="A0AAN1XA87"/>
<dbReference type="KEGG" id="seme:MIZ01_1603"/>
<evidence type="ECO:0000313" key="3">
    <source>
        <dbReference type="Proteomes" id="UP001320326"/>
    </source>
</evidence>
<proteinExistence type="predicted"/>
<sequence>MTVSDIFKGRIAVTPTEAGYAIFGQARQTTNNQLCKGSFPLPVTVISGKRIVLVDDIQKFIDEAREKSLKPRRGRPSKASKIAAAAQQEGGV</sequence>
<reference evidence="2 3" key="1">
    <citation type="journal article" date="2022" name="Int. J. Syst. Evol. Microbiol.">
        <title>&lt;i&gt;Sideroxyarcus emersonii&lt;/i&gt; gen. nov. sp. nov., a neutrophilic, microaerobic iron- and thiosulfate-oxidizing bacterium isolated from iron-rich wetland sediment.</title>
        <authorList>
            <person name="Kato S."/>
            <person name="Itoh T."/>
            <person name="Iino T."/>
            <person name="Ohkuma M."/>
        </authorList>
    </citation>
    <scope>NUCLEOTIDE SEQUENCE [LARGE SCALE GENOMIC DNA]</scope>
    <source>
        <strain evidence="2 3">MIZ01</strain>
    </source>
</reference>
<feature type="compositionally biased region" description="Low complexity" evidence="1">
    <location>
        <begin position="79"/>
        <end position="92"/>
    </location>
</feature>
<feature type="region of interest" description="Disordered" evidence="1">
    <location>
        <begin position="67"/>
        <end position="92"/>
    </location>
</feature>
<evidence type="ECO:0000256" key="1">
    <source>
        <dbReference type="SAM" id="MobiDB-lite"/>
    </source>
</evidence>
<protein>
    <submittedName>
        <fullName evidence="2">Uncharacterized protein</fullName>
    </submittedName>
</protein>
<evidence type="ECO:0000313" key="2">
    <source>
        <dbReference type="EMBL" id="BCK87807.1"/>
    </source>
</evidence>
<dbReference type="Proteomes" id="UP001320326">
    <property type="component" value="Chromosome"/>
</dbReference>
<gene>
    <name evidence="2" type="ORF">MIZ01_1603</name>
</gene>
<name>A0AAN1XA87_9PROT</name>
<organism evidence="2 3">
    <name type="scientific">Sideroxyarcus emersonii</name>
    <dbReference type="NCBI Taxonomy" id="2764705"/>
    <lineage>
        <taxon>Bacteria</taxon>
        <taxon>Pseudomonadati</taxon>
        <taxon>Pseudomonadota</taxon>
        <taxon>Betaproteobacteria</taxon>
        <taxon>Nitrosomonadales</taxon>
        <taxon>Gallionellaceae</taxon>
        <taxon>Sideroxyarcus</taxon>
    </lineage>
</organism>
<keyword evidence="3" id="KW-1185">Reference proteome</keyword>
<dbReference type="EMBL" id="AP023423">
    <property type="protein sequence ID" value="BCK87807.1"/>
    <property type="molecule type" value="Genomic_DNA"/>
</dbReference>
<dbReference type="RefSeq" id="WP_237246369.1">
    <property type="nucleotide sequence ID" value="NZ_AP023423.1"/>
</dbReference>
<accession>A0AAN1XA87</accession>